<protein>
    <submittedName>
        <fullName evidence="1">Uncharacterized protein</fullName>
    </submittedName>
</protein>
<proteinExistence type="predicted"/>
<reference evidence="1 2" key="1">
    <citation type="submission" date="2019-08" db="EMBL/GenBank/DDBJ databases">
        <title>Complete genome sequence of Rhodanobacter glycinis strain T01E-68 isolated from tomato root.</title>
        <authorList>
            <person name="Weon H.-Y."/>
            <person name="Lee S.A."/>
        </authorList>
    </citation>
    <scope>NUCLEOTIDE SEQUENCE [LARGE SCALE GENOMIC DNA]</scope>
    <source>
        <strain evidence="1 2">T01E-68</strain>
    </source>
</reference>
<evidence type="ECO:0000313" key="1">
    <source>
        <dbReference type="EMBL" id="QEE24826.1"/>
    </source>
</evidence>
<organism evidence="1 2">
    <name type="scientific">Rhodanobacter glycinis</name>
    <dbReference type="NCBI Taxonomy" id="582702"/>
    <lineage>
        <taxon>Bacteria</taxon>
        <taxon>Pseudomonadati</taxon>
        <taxon>Pseudomonadota</taxon>
        <taxon>Gammaproteobacteria</taxon>
        <taxon>Lysobacterales</taxon>
        <taxon>Rhodanobacteraceae</taxon>
        <taxon>Rhodanobacter</taxon>
    </lineage>
</organism>
<dbReference type="AlphaFoldDB" id="A0A5B9E3P0"/>
<gene>
    <name evidence="1" type="ORF">CS053_10185</name>
</gene>
<dbReference type="RefSeq" id="WP_147627343.1">
    <property type="nucleotide sequence ID" value="NZ_CP042807.1"/>
</dbReference>
<evidence type="ECO:0000313" key="2">
    <source>
        <dbReference type="Proteomes" id="UP000321807"/>
    </source>
</evidence>
<dbReference type="Proteomes" id="UP000321807">
    <property type="component" value="Chromosome"/>
</dbReference>
<dbReference type="KEGG" id="rgl:CS053_10185"/>
<accession>A0A5B9E3P0</accession>
<name>A0A5B9E3P0_9GAMM</name>
<dbReference type="EMBL" id="CP042807">
    <property type="protein sequence ID" value="QEE24826.1"/>
    <property type="molecule type" value="Genomic_DNA"/>
</dbReference>
<sequence length="116" mass="12977">MRVQQQQQSLRLRIDEAELAALLAGGTTGNETRWPDGHAERHQLVLAAQHGWQRSSDGWRVALAEADVRELAARLPSRDGLQFELVVPGGTTLNVLFDVDVRDSVRQRRADREGRA</sequence>